<dbReference type="EMBL" id="SNWM01000006">
    <property type="protein sequence ID" value="TDO19631.1"/>
    <property type="molecule type" value="Genomic_DNA"/>
</dbReference>
<evidence type="ECO:0000256" key="6">
    <source>
        <dbReference type="ARBA" id="ARBA00023145"/>
    </source>
</evidence>
<dbReference type="GO" id="GO:0036374">
    <property type="term" value="F:glutathione hydrolase activity"/>
    <property type="evidence" value="ECO:0007669"/>
    <property type="project" value="UniProtKB-UniRule"/>
</dbReference>
<keyword evidence="5 11" id="KW-0378">Hydrolase</keyword>
<keyword evidence="4 11" id="KW-0808">Transferase</keyword>
<accession>A0A4R6IDC7</accession>
<evidence type="ECO:0000256" key="10">
    <source>
        <dbReference type="PIRSR" id="PIRSR600101-2"/>
    </source>
</evidence>
<evidence type="ECO:0000256" key="3">
    <source>
        <dbReference type="ARBA" id="ARBA00009381"/>
    </source>
</evidence>
<comment type="catalytic activity">
    <reaction evidence="2 11">
        <text>glutathione + H2O = L-cysteinylglycine + L-glutamate</text>
        <dbReference type="Rhea" id="RHEA:28807"/>
        <dbReference type="ChEBI" id="CHEBI:15377"/>
        <dbReference type="ChEBI" id="CHEBI:29985"/>
        <dbReference type="ChEBI" id="CHEBI:57925"/>
        <dbReference type="ChEBI" id="CHEBI:61694"/>
        <dbReference type="EC" id="3.4.19.13"/>
    </reaction>
</comment>
<evidence type="ECO:0000313" key="13">
    <source>
        <dbReference type="Proteomes" id="UP000295499"/>
    </source>
</evidence>
<dbReference type="InterPro" id="IPR055262">
    <property type="entry name" value="GGT_CS"/>
</dbReference>
<dbReference type="AlphaFoldDB" id="A0A4R6IDC7"/>
<dbReference type="InterPro" id="IPR000101">
    <property type="entry name" value="GGT_peptidase"/>
</dbReference>
<dbReference type="InterPro" id="IPR043138">
    <property type="entry name" value="GGT_lsub"/>
</dbReference>
<comment type="subunit">
    <text evidence="11">This enzyme consists of two polypeptide chains, which are synthesized in precursor form from a single polypeptide.</text>
</comment>
<dbReference type="PANTHER" id="PTHR43199:SF1">
    <property type="entry name" value="GLUTATHIONE HYDROLASE PROENZYME"/>
    <property type="match status" value="1"/>
</dbReference>
<dbReference type="GO" id="GO:0103068">
    <property type="term" value="F:leukotriene C4 gamma-glutamyl transferase activity"/>
    <property type="evidence" value="ECO:0007669"/>
    <property type="project" value="UniProtKB-EC"/>
</dbReference>
<evidence type="ECO:0000256" key="5">
    <source>
        <dbReference type="ARBA" id="ARBA00022801"/>
    </source>
</evidence>
<dbReference type="InterPro" id="IPR051792">
    <property type="entry name" value="GGT_bact"/>
</dbReference>
<evidence type="ECO:0000256" key="7">
    <source>
        <dbReference type="ARBA" id="ARBA00023315"/>
    </source>
</evidence>
<dbReference type="PANTHER" id="PTHR43199">
    <property type="entry name" value="GLUTATHIONE HYDROLASE"/>
    <property type="match status" value="1"/>
</dbReference>
<protein>
    <recommendedName>
        <fullName evidence="11">Glutathione hydrolase proenzyme</fullName>
        <ecNumber evidence="11">2.3.2.2</ecNumber>
        <ecNumber evidence="11">3.4.19.13</ecNumber>
    </recommendedName>
    <component>
        <recommendedName>
            <fullName evidence="11">Glutathione hydrolase large chain</fullName>
        </recommendedName>
    </component>
    <component>
        <recommendedName>
            <fullName evidence="11">Glutathione hydrolase small chain</fullName>
        </recommendedName>
    </component>
</protein>
<feature type="binding site" evidence="10">
    <location>
        <begin position="400"/>
        <end position="402"/>
    </location>
    <ligand>
        <name>L-glutamate</name>
        <dbReference type="ChEBI" id="CHEBI:29985"/>
    </ligand>
</feature>
<dbReference type="InterPro" id="IPR029055">
    <property type="entry name" value="Ntn_hydrolases_N"/>
</dbReference>
<dbReference type="EC" id="2.3.2.2" evidence="11"/>
<feature type="binding site" evidence="10">
    <location>
        <position position="424"/>
    </location>
    <ligand>
        <name>L-glutamate</name>
        <dbReference type="ChEBI" id="CHEBI:29985"/>
    </ligand>
</feature>
<reference evidence="12 13" key="1">
    <citation type="submission" date="2019-03" db="EMBL/GenBank/DDBJ databases">
        <title>Genomic Encyclopedia of Archaeal and Bacterial Type Strains, Phase II (KMG-II): from individual species to whole genera.</title>
        <authorList>
            <person name="Goeker M."/>
        </authorList>
    </citation>
    <scope>NUCLEOTIDE SEQUENCE [LARGE SCALE GENOMIC DNA]</scope>
    <source>
        <strain evidence="12 13">DSM 19034</strain>
    </source>
</reference>
<evidence type="ECO:0000256" key="1">
    <source>
        <dbReference type="ARBA" id="ARBA00001049"/>
    </source>
</evidence>
<comment type="pathway">
    <text evidence="11">Sulfur metabolism; glutathione metabolism.</text>
</comment>
<dbReference type="EC" id="3.4.19.13" evidence="11"/>
<dbReference type="Gene3D" id="3.60.20.40">
    <property type="match status" value="1"/>
</dbReference>
<dbReference type="InterPro" id="IPR043137">
    <property type="entry name" value="GGT_ssub_C"/>
</dbReference>
<evidence type="ECO:0000256" key="4">
    <source>
        <dbReference type="ARBA" id="ARBA00022679"/>
    </source>
</evidence>
<dbReference type="Pfam" id="PF01019">
    <property type="entry name" value="G_glu_transpept"/>
    <property type="match status" value="1"/>
</dbReference>
<keyword evidence="13" id="KW-1185">Reference proteome</keyword>
<dbReference type="OrthoDB" id="9781342at2"/>
<evidence type="ECO:0000256" key="2">
    <source>
        <dbReference type="ARBA" id="ARBA00001089"/>
    </source>
</evidence>
<comment type="PTM">
    <text evidence="11">Cleaved by autocatalysis into a large and a small subunit.</text>
</comment>
<comment type="catalytic activity">
    <reaction evidence="1 11">
        <text>an S-substituted glutathione + H2O = an S-substituted L-cysteinylglycine + L-glutamate</text>
        <dbReference type="Rhea" id="RHEA:59468"/>
        <dbReference type="ChEBI" id="CHEBI:15377"/>
        <dbReference type="ChEBI" id="CHEBI:29985"/>
        <dbReference type="ChEBI" id="CHEBI:90779"/>
        <dbReference type="ChEBI" id="CHEBI:143103"/>
        <dbReference type="EC" id="3.4.19.13"/>
    </reaction>
</comment>
<comment type="similarity">
    <text evidence="3 11">Belongs to the gamma-glutamyltransferase family.</text>
</comment>
<evidence type="ECO:0000256" key="8">
    <source>
        <dbReference type="ARBA" id="ARBA00047417"/>
    </source>
</evidence>
<dbReference type="PROSITE" id="PS00462">
    <property type="entry name" value="G_GLU_TRANSPEPTIDASE"/>
    <property type="match status" value="1"/>
</dbReference>
<evidence type="ECO:0000256" key="9">
    <source>
        <dbReference type="PIRSR" id="PIRSR600101-1"/>
    </source>
</evidence>
<proteinExistence type="inferred from homology"/>
<dbReference type="PROSITE" id="PS51257">
    <property type="entry name" value="PROKAR_LIPOPROTEIN"/>
    <property type="match status" value="1"/>
</dbReference>
<evidence type="ECO:0000313" key="12">
    <source>
        <dbReference type="EMBL" id="TDO19631.1"/>
    </source>
</evidence>
<dbReference type="RefSeq" id="WP_133558849.1">
    <property type="nucleotide sequence ID" value="NZ_SNWM01000006.1"/>
</dbReference>
<keyword evidence="6 11" id="KW-0865">Zymogen</keyword>
<dbReference type="GO" id="GO:0006750">
    <property type="term" value="P:glutathione biosynthetic process"/>
    <property type="evidence" value="ECO:0007669"/>
    <property type="project" value="UniProtKB-KW"/>
</dbReference>
<dbReference type="NCBIfam" id="TIGR00066">
    <property type="entry name" value="g_glut_trans"/>
    <property type="match status" value="1"/>
</dbReference>
<gene>
    <name evidence="12" type="ORF">CLV32_4254</name>
</gene>
<sequence>MLRTSKRRNAAYYSGLFSVALLFAACAGGQLGIRNSMEYRNGMVVSAKQQASQVGIDILKKGGNAVDAAVAVQFALAVVYPNAGNIGGGGFMVFRSAAGESNTLDFREKAPSAASRDMYLDSTGNPISAKSLNGSLASGVPGTVAGMAAAHKKYGKLKWADLVEPAIALANQGFSLSEKQAAELNGQHNNFTKLNPLGTALLKSGKWLPGDKLIQHELANTLTHIRDYGRAGFYEGAVADSIVSEMQRDGGLITKADLKSYEAVWRKPVTAKYKDYKVITMPPPSSGGIALVQLLKSVESYPLHRWGINSDSTVQLIVEAERRAYADRAKFLGDPDFIHVPAAQLMDNLYIKERMNSFDWEKATPSAMIDAGEIAPAEHEETTHYSIVDRDGNAVSITTTLNGSYGAGVVVKGAGFLLNNEMDDFSVKPGSPNMYGLVGGEANAIAPGKRMLSSMTPTILEKEGQLFMVVGTPGGSTIITSVFQTILNVVEFDKSMQAAVNAKKFHHQWLPDNIQMETDALDSLTQVRLKAKGYIIMERGSIGRVDAILKTKWGYYQGGADPRGDDTAIGW</sequence>
<dbReference type="UniPathway" id="UPA00204"/>
<evidence type="ECO:0000256" key="11">
    <source>
        <dbReference type="RuleBase" id="RU368036"/>
    </source>
</evidence>
<name>A0A4R6IDC7_9SPHI</name>
<dbReference type="Gene3D" id="1.10.246.130">
    <property type="match status" value="1"/>
</dbReference>
<comment type="catalytic activity">
    <reaction evidence="8 11">
        <text>an N-terminal (5-L-glutamyl)-[peptide] + an alpha-amino acid = 5-L-glutamyl amino acid + an N-terminal L-alpha-aminoacyl-[peptide]</text>
        <dbReference type="Rhea" id="RHEA:23904"/>
        <dbReference type="Rhea" id="RHEA-COMP:9780"/>
        <dbReference type="Rhea" id="RHEA-COMP:9795"/>
        <dbReference type="ChEBI" id="CHEBI:77644"/>
        <dbReference type="ChEBI" id="CHEBI:78597"/>
        <dbReference type="ChEBI" id="CHEBI:78599"/>
        <dbReference type="ChEBI" id="CHEBI:78608"/>
        <dbReference type="EC" id="2.3.2.2"/>
    </reaction>
</comment>
<comment type="caution">
    <text evidence="12">The sequence shown here is derived from an EMBL/GenBank/DDBJ whole genome shotgun (WGS) entry which is preliminary data.</text>
</comment>
<dbReference type="PRINTS" id="PR01210">
    <property type="entry name" value="GGTRANSPTASE"/>
</dbReference>
<feature type="binding site" evidence="10">
    <location>
        <begin position="453"/>
        <end position="454"/>
    </location>
    <ligand>
        <name>L-glutamate</name>
        <dbReference type="ChEBI" id="CHEBI:29985"/>
    </ligand>
</feature>
<feature type="binding site" evidence="10">
    <location>
        <position position="475"/>
    </location>
    <ligand>
        <name>L-glutamate</name>
        <dbReference type="ChEBI" id="CHEBI:29985"/>
    </ligand>
</feature>
<feature type="active site" description="Nucleophile" evidence="9">
    <location>
        <position position="382"/>
    </location>
</feature>
<dbReference type="Proteomes" id="UP000295499">
    <property type="component" value="Unassembled WGS sequence"/>
</dbReference>
<organism evidence="12 13">
    <name type="scientific">Pedobacter duraquae</name>
    <dbReference type="NCBI Taxonomy" id="425511"/>
    <lineage>
        <taxon>Bacteria</taxon>
        <taxon>Pseudomonadati</taxon>
        <taxon>Bacteroidota</taxon>
        <taxon>Sphingobacteriia</taxon>
        <taxon>Sphingobacteriales</taxon>
        <taxon>Sphingobacteriaceae</taxon>
        <taxon>Pedobacter</taxon>
    </lineage>
</organism>
<keyword evidence="11" id="KW-0317">Glutathione biosynthesis</keyword>
<keyword evidence="7 11" id="KW-0012">Acyltransferase</keyword>
<dbReference type="SUPFAM" id="SSF56235">
    <property type="entry name" value="N-terminal nucleophile aminohydrolases (Ntn hydrolases)"/>
    <property type="match status" value="1"/>
</dbReference>
<dbReference type="GO" id="GO:0006751">
    <property type="term" value="P:glutathione catabolic process"/>
    <property type="evidence" value="ECO:0007669"/>
    <property type="project" value="UniProtKB-UniRule"/>
</dbReference>
<feature type="binding site" evidence="10">
    <location>
        <position position="107"/>
    </location>
    <ligand>
        <name>L-glutamate</name>
        <dbReference type="ChEBI" id="CHEBI:29985"/>
    </ligand>
</feature>